<proteinExistence type="predicted"/>
<accession>A0ABU7I185</accession>
<dbReference type="SUPFAM" id="SSF69369">
    <property type="entry name" value="Cloacin translocation domain"/>
    <property type="match status" value="1"/>
</dbReference>
<evidence type="ECO:0000313" key="6">
    <source>
        <dbReference type="Proteomes" id="UP001335100"/>
    </source>
</evidence>
<keyword evidence="2" id="KW-0044">Antibiotic</keyword>
<evidence type="ECO:0000313" key="5">
    <source>
        <dbReference type="EMBL" id="MEE1937564.1"/>
    </source>
</evidence>
<protein>
    <submittedName>
        <fullName evidence="5">S-type pyocin domain-containing protein</fullName>
    </submittedName>
</protein>
<name>A0ABU7I185_9PSED</name>
<comment type="caution">
    <text evidence="5">The sequence shown here is derived from an EMBL/GenBank/DDBJ whole genome shotgun (WGS) entry which is preliminary data.</text>
</comment>
<feature type="domain" description="Pyosin/cloacin translocation" evidence="4">
    <location>
        <begin position="310"/>
        <end position="440"/>
    </location>
</feature>
<keyword evidence="3" id="KW-0078">Bacteriocin</keyword>
<dbReference type="Proteomes" id="UP001335100">
    <property type="component" value="Unassembled WGS sequence"/>
</dbReference>
<sequence length="583" mass="64717">MSIFWPNEQEILHLRFANTSPFPKNFEELLAWNGEIPISTPIDIIKTALKPNGYYSYAIAEKLAYDAQKQIKDFFKHYNPDFTHFFSNEYSQTTIDSTGALDKALKAKATTIILKHKILRNPSWSHIDHYFNVDAITLDDEMQVALFASDIQSDEEVGGYGIGRGRQVYENYLLALTTSQISLILKKSLLFIDEKYIESNSEIFSAQIVENTTATIKHSGTIKIPASSRAQLSASAGVIVAGGAAGISFETALYSGIRYLQPLAEAALSRVAAVGIGTLLYSPSLGNGERYPATALAIPLSELDTTAWDLEEKAAQQGAVELRRRIFEGNKNYSIVSTPANGLVPSEVAVRALTYNAETNSFFSLSHHSPPIAFVFPSSFPGDSSTELPVTPIERPIYSGVTLSPIEITAETLPTTDPLDFRDCIYCFPAETGLPPIYVVFNRPYGATTQGVHSGRWYDPEKAGGPTLELDWRQASITQQGIDLVKLHTRRFGKSAANNVMISRLEKILNGELTPEAIDKKFYTHEIRELERYRSLNVPDGFLPQDDGAIWNNTHTATLEDYKLKDSSDLFYTTEAKNAEYDQ</sequence>
<dbReference type="RefSeq" id="WP_330078212.1">
    <property type="nucleotide sequence ID" value="NZ_JAZDQJ010000068.1"/>
</dbReference>
<evidence type="ECO:0000256" key="3">
    <source>
        <dbReference type="ARBA" id="ARBA00023048"/>
    </source>
</evidence>
<dbReference type="InterPro" id="IPR036302">
    <property type="entry name" value="Pyosin/cloacin_T_dom_sf"/>
</dbReference>
<keyword evidence="6" id="KW-1185">Reference proteome</keyword>
<dbReference type="InterPro" id="IPR016128">
    <property type="entry name" value="Pyosin/cloacin_T_dom"/>
</dbReference>
<evidence type="ECO:0000256" key="1">
    <source>
        <dbReference type="ARBA" id="ARBA00022529"/>
    </source>
</evidence>
<reference evidence="5 6" key="1">
    <citation type="submission" date="2024-01" db="EMBL/GenBank/DDBJ databases">
        <title>Unpublished Manusciprt.</title>
        <authorList>
            <person name="Duman M."/>
            <person name="Valdes E.G."/>
            <person name="Ajmi N."/>
            <person name="Altun S."/>
            <person name="Saticioglu I.B."/>
        </authorList>
    </citation>
    <scope>NUCLEOTIDE SEQUENCE [LARGE SCALE GENOMIC DNA]</scope>
    <source>
        <strain evidence="5 6">148P</strain>
    </source>
</reference>
<dbReference type="EMBL" id="JAZDQJ010000068">
    <property type="protein sequence ID" value="MEE1937564.1"/>
    <property type="molecule type" value="Genomic_DNA"/>
</dbReference>
<organism evidence="5 6">
    <name type="scientific">Pseudomonas ulcerans</name>
    <dbReference type="NCBI Taxonomy" id="3115852"/>
    <lineage>
        <taxon>Bacteria</taxon>
        <taxon>Pseudomonadati</taxon>
        <taxon>Pseudomonadota</taxon>
        <taxon>Gammaproteobacteria</taxon>
        <taxon>Pseudomonadales</taxon>
        <taxon>Pseudomonadaceae</taxon>
        <taxon>Pseudomonas</taxon>
    </lineage>
</organism>
<evidence type="ECO:0000256" key="2">
    <source>
        <dbReference type="ARBA" id="ARBA00023022"/>
    </source>
</evidence>
<keyword evidence="1" id="KW-0929">Antimicrobial</keyword>
<evidence type="ECO:0000259" key="4">
    <source>
        <dbReference type="Pfam" id="PF06958"/>
    </source>
</evidence>
<dbReference type="Pfam" id="PF06958">
    <property type="entry name" value="Pyocin_S"/>
    <property type="match status" value="1"/>
</dbReference>
<gene>
    <name evidence="5" type="ORF">V0R50_30440</name>
</gene>